<feature type="domain" description="PTS EIIB type-4" evidence="8">
    <location>
        <begin position="1"/>
        <end position="156"/>
    </location>
</feature>
<dbReference type="Proteomes" id="UP000260943">
    <property type="component" value="Unassembled WGS sequence"/>
</dbReference>
<dbReference type="AlphaFoldDB" id="A0A3E4QVN0"/>
<evidence type="ECO:0000256" key="3">
    <source>
        <dbReference type="ARBA" id="ARBA00022490"/>
    </source>
</evidence>
<evidence type="ECO:0000256" key="4">
    <source>
        <dbReference type="ARBA" id="ARBA00022597"/>
    </source>
</evidence>
<dbReference type="GO" id="GO:0008982">
    <property type="term" value="F:protein-N(PI)-phosphohistidine-sugar phosphotransferase activity"/>
    <property type="evidence" value="ECO:0007669"/>
    <property type="project" value="InterPro"/>
</dbReference>
<dbReference type="InterPro" id="IPR004720">
    <property type="entry name" value="PTS_IIB_sorbose-sp"/>
</dbReference>
<evidence type="ECO:0000256" key="6">
    <source>
        <dbReference type="ARBA" id="ARBA00022683"/>
    </source>
</evidence>
<name>A0A3E4QVN0_9ACTN</name>
<keyword evidence="2" id="KW-0813">Transport</keyword>
<comment type="caution">
    <text evidence="9">The sequence shown here is derived from an EMBL/GenBank/DDBJ whole genome shotgun (WGS) entry which is preliminary data.</text>
</comment>
<keyword evidence="5" id="KW-0808">Transferase</keyword>
<dbReference type="CDD" id="cd00001">
    <property type="entry name" value="PTS_IIB_man"/>
    <property type="match status" value="1"/>
</dbReference>
<dbReference type="GO" id="GO:0016301">
    <property type="term" value="F:kinase activity"/>
    <property type="evidence" value="ECO:0007669"/>
    <property type="project" value="UniProtKB-KW"/>
</dbReference>
<dbReference type="RefSeq" id="WP_009141001.1">
    <property type="nucleotide sequence ID" value="NZ_CABKQG010000002.1"/>
</dbReference>
<dbReference type="GO" id="GO:0005737">
    <property type="term" value="C:cytoplasm"/>
    <property type="evidence" value="ECO:0007669"/>
    <property type="project" value="UniProtKB-SubCell"/>
</dbReference>
<dbReference type="Gene3D" id="3.40.35.10">
    <property type="entry name" value="Phosphotransferase system, sorbose subfamily IIB component"/>
    <property type="match status" value="1"/>
</dbReference>
<reference evidence="9 10" key="1">
    <citation type="submission" date="2018-08" db="EMBL/GenBank/DDBJ databases">
        <title>A genome reference for cultivated species of the human gut microbiota.</title>
        <authorList>
            <person name="Zou Y."/>
            <person name="Xue W."/>
            <person name="Luo G."/>
        </authorList>
    </citation>
    <scope>NUCLEOTIDE SEQUENCE [LARGE SCALE GENOMIC DNA]</scope>
    <source>
        <strain evidence="9 10">TF08-14</strain>
    </source>
</reference>
<evidence type="ECO:0000313" key="10">
    <source>
        <dbReference type="Proteomes" id="UP000260943"/>
    </source>
</evidence>
<dbReference type="GO" id="GO:0009401">
    <property type="term" value="P:phosphoenolpyruvate-dependent sugar phosphotransferase system"/>
    <property type="evidence" value="ECO:0007669"/>
    <property type="project" value="UniProtKB-KW"/>
</dbReference>
<dbReference type="PROSITE" id="PS51101">
    <property type="entry name" value="PTS_EIIB_TYPE_4"/>
    <property type="match status" value="1"/>
</dbReference>
<gene>
    <name evidence="9" type="ORF">DXC81_03175</name>
</gene>
<accession>A0A3E4QVN0</accession>
<dbReference type="GeneID" id="62758698"/>
<proteinExistence type="predicted"/>
<dbReference type="Pfam" id="PF03830">
    <property type="entry name" value="PTSIIB_sorb"/>
    <property type="match status" value="1"/>
</dbReference>
<evidence type="ECO:0000256" key="1">
    <source>
        <dbReference type="ARBA" id="ARBA00004496"/>
    </source>
</evidence>
<sequence>MIKLLRVDERLVHGQVALAWTNSLNADCIFVVNDDVRKDKLRLTTLKMAVPAGVKFVSKSVDDAVEVLNSGKTDKYKMLIVVDSVADALKLAKGTGLVTSVNLGNMKRLEGRRQLTSSVFATDEEIGAIRELLSMGVSVGCQPVPTEASVPVETLI</sequence>
<comment type="subcellular location">
    <subcellularLocation>
        <location evidence="1">Cytoplasm</location>
    </subcellularLocation>
</comment>
<evidence type="ECO:0000256" key="7">
    <source>
        <dbReference type="ARBA" id="ARBA00022777"/>
    </source>
</evidence>
<evidence type="ECO:0000313" key="9">
    <source>
        <dbReference type="EMBL" id="RGL11137.1"/>
    </source>
</evidence>
<keyword evidence="6" id="KW-0598">Phosphotransferase system</keyword>
<dbReference type="SUPFAM" id="SSF52728">
    <property type="entry name" value="PTS IIb component"/>
    <property type="match status" value="1"/>
</dbReference>
<dbReference type="InterPro" id="IPR036667">
    <property type="entry name" value="PTS_IIB_sorbose-sp_sf"/>
</dbReference>
<keyword evidence="4" id="KW-0762">Sugar transport</keyword>
<protein>
    <submittedName>
        <fullName evidence="9">PTS mannose/fructose/sorbose transporter subunit IIB</fullName>
    </submittedName>
</protein>
<evidence type="ECO:0000259" key="8">
    <source>
        <dbReference type="PROSITE" id="PS51101"/>
    </source>
</evidence>
<evidence type="ECO:0000256" key="2">
    <source>
        <dbReference type="ARBA" id="ARBA00022448"/>
    </source>
</evidence>
<keyword evidence="7" id="KW-0418">Kinase</keyword>
<evidence type="ECO:0000256" key="5">
    <source>
        <dbReference type="ARBA" id="ARBA00022679"/>
    </source>
</evidence>
<dbReference type="EMBL" id="QSRJ01000003">
    <property type="protein sequence ID" value="RGL11137.1"/>
    <property type="molecule type" value="Genomic_DNA"/>
</dbReference>
<organism evidence="9 10">
    <name type="scientific">Collinsella tanakaei</name>
    <dbReference type="NCBI Taxonomy" id="626935"/>
    <lineage>
        <taxon>Bacteria</taxon>
        <taxon>Bacillati</taxon>
        <taxon>Actinomycetota</taxon>
        <taxon>Coriobacteriia</taxon>
        <taxon>Coriobacteriales</taxon>
        <taxon>Coriobacteriaceae</taxon>
        <taxon>Collinsella</taxon>
    </lineage>
</organism>
<keyword evidence="3" id="KW-0963">Cytoplasm</keyword>